<dbReference type="Gene3D" id="3.40.30.10">
    <property type="entry name" value="Glutaredoxin"/>
    <property type="match status" value="1"/>
</dbReference>
<comment type="subcellular location">
    <subcellularLocation>
        <location evidence="1">Cell envelope</location>
    </subcellularLocation>
</comment>
<evidence type="ECO:0000313" key="7">
    <source>
        <dbReference type="EMBL" id="MCU7548902.1"/>
    </source>
</evidence>
<evidence type="ECO:0000259" key="6">
    <source>
        <dbReference type="PROSITE" id="PS51352"/>
    </source>
</evidence>
<gene>
    <name evidence="7" type="ORF">OCK74_07220</name>
</gene>
<dbReference type="GO" id="GO:0017004">
    <property type="term" value="P:cytochrome complex assembly"/>
    <property type="evidence" value="ECO:0007669"/>
    <property type="project" value="UniProtKB-KW"/>
</dbReference>
<dbReference type="EMBL" id="JAOTIF010000003">
    <property type="protein sequence ID" value="MCU7548902.1"/>
    <property type="molecule type" value="Genomic_DNA"/>
</dbReference>
<feature type="chain" id="PRO_5040913078" evidence="5">
    <location>
        <begin position="18"/>
        <end position="360"/>
    </location>
</feature>
<dbReference type="Pfam" id="PF00578">
    <property type="entry name" value="AhpC-TSA"/>
    <property type="match status" value="1"/>
</dbReference>
<dbReference type="CDD" id="cd02966">
    <property type="entry name" value="TlpA_like_family"/>
    <property type="match status" value="1"/>
</dbReference>
<dbReference type="InterPro" id="IPR013766">
    <property type="entry name" value="Thioredoxin_domain"/>
</dbReference>
<organism evidence="7 8">
    <name type="scientific">Paraflavisolibacter caeni</name>
    <dbReference type="NCBI Taxonomy" id="2982496"/>
    <lineage>
        <taxon>Bacteria</taxon>
        <taxon>Pseudomonadati</taxon>
        <taxon>Bacteroidota</taxon>
        <taxon>Chitinophagia</taxon>
        <taxon>Chitinophagales</taxon>
        <taxon>Chitinophagaceae</taxon>
        <taxon>Paraflavisolibacter</taxon>
    </lineage>
</organism>
<dbReference type="RefSeq" id="WP_279296347.1">
    <property type="nucleotide sequence ID" value="NZ_JAOTIF010000003.1"/>
</dbReference>
<dbReference type="InterPro" id="IPR036249">
    <property type="entry name" value="Thioredoxin-like_sf"/>
</dbReference>
<dbReference type="InterPro" id="IPR025380">
    <property type="entry name" value="DUF4369"/>
</dbReference>
<keyword evidence="2" id="KW-0201">Cytochrome c-type biogenesis</keyword>
<feature type="domain" description="Thioredoxin" evidence="6">
    <location>
        <begin position="220"/>
        <end position="360"/>
    </location>
</feature>
<dbReference type="InterPro" id="IPR000866">
    <property type="entry name" value="AhpC/TSA"/>
</dbReference>
<dbReference type="GO" id="GO:0016209">
    <property type="term" value="F:antioxidant activity"/>
    <property type="evidence" value="ECO:0007669"/>
    <property type="project" value="InterPro"/>
</dbReference>
<evidence type="ECO:0000256" key="3">
    <source>
        <dbReference type="ARBA" id="ARBA00023157"/>
    </source>
</evidence>
<keyword evidence="8" id="KW-1185">Reference proteome</keyword>
<dbReference type="GO" id="GO:0016491">
    <property type="term" value="F:oxidoreductase activity"/>
    <property type="evidence" value="ECO:0007669"/>
    <property type="project" value="InterPro"/>
</dbReference>
<keyword evidence="3" id="KW-1015">Disulfide bond</keyword>
<evidence type="ECO:0000313" key="8">
    <source>
        <dbReference type="Proteomes" id="UP001155483"/>
    </source>
</evidence>
<dbReference type="InterPro" id="IPR050553">
    <property type="entry name" value="Thioredoxin_ResA/DsbE_sf"/>
</dbReference>
<dbReference type="AlphaFoldDB" id="A0A9X3BH39"/>
<reference evidence="7" key="1">
    <citation type="submission" date="2022-09" db="EMBL/GenBank/DDBJ databases">
        <authorList>
            <person name="Yuan C."/>
            <person name="Ke Z."/>
        </authorList>
    </citation>
    <scope>NUCLEOTIDE SEQUENCE</scope>
    <source>
        <strain evidence="7">LB-8</strain>
    </source>
</reference>
<dbReference type="Pfam" id="PF14289">
    <property type="entry name" value="DUF4369"/>
    <property type="match status" value="1"/>
</dbReference>
<evidence type="ECO:0000256" key="5">
    <source>
        <dbReference type="SAM" id="SignalP"/>
    </source>
</evidence>
<reference evidence="7" key="2">
    <citation type="submission" date="2023-04" db="EMBL/GenBank/DDBJ databases">
        <title>Paracnuella aquatica gen. nov., sp. nov., a member of the family Chitinophagaceae isolated from a hot spring.</title>
        <authorList>
            <person name="Wang C."/>
        </authorList>
    </citation>
    <scope>NUCLEOTIDE SEQUENCE</scope>
    <source>
        <strain evidence="7">LB-8</strain>
    </source>
</reference>
<dbReference type="GO" id="GO:0030313">
    <property type="term" value="C:cell envelope"/>
    <property type="evidence" value="ECO:0007669"/>
    <property type="project" value="UniProtKB-SubCell"/>
</dbReference>
<dbReference type="SUPFAM" id="SSF52833">
    <property type="entry name" value="Thioredoxin-like"/>
    <property type="match status" value="1"/>
</dbReference>
<sequence length="360" mass="39914">MKKVLLALALLPSLLFAQTSGFVLNGKVSDLPDGAEVKITDAFTNNPVASSTVKGGTFTVKGSIPEPGLFWITIGKEQAQHIYLENKNISITGTRTDLKHMKVEGSQSHKDFEEFRDIFNPLVGSLNATAAQIEKTENQAKRDELMQQYFALSQKVKDEVAKFIASKPSSFVSPFLLHLTGQLIDDVSVTEKYYNSLSENVRNSQIGKALAEQIAESKIGAVGTEAMDFTQSDPDGKPISLSSFRGKYVLVDFWASWCKPCRMENPNVVKAYNKFSNKNFTVFGVSLDKEKDSWVKAIEKDGLVWPQVSDLQFWQNSAAVLYRVQGIPQNFLIDPNGKIVAKNLRGEELESKLCELLGCN</sequence>
<name>A0A9X3BH39_9BACT</name>
<dbReference type="PANTHER" id="PTHR42852:SF6">
    <property type="entry name" value="THIOL:DISULFIDE INTERCHANGE PROTEIN DSBE"/>
    <property type="match status" value="1"/>
</dbReference>
<feature type="signal peptide" evidence="5">
    <location>
        <begin position="1"/>
        <end position="17"/>
    </location>
</feature>
<dbReference type="Proteomes" id="UP001155483">
    <property type="component" value="Unassembled WGS sequence"/>
</dbReference>
<keyword evidence="4" id="KW-0676">Redox-active center</keyword>
<dbReference type="PROSITE" id="PS51352">
    <property type="entry name" value="THIOREDOXIN_2"/>
    <property type="match status" value="1"/>
</dbReference>
<dbReference type="PANTHER" id="PTHR42852">
    <property type="entry name" value="THIOL:DISULFIDE INTERCHANGE PROTEIN DSBE"/>
    <property type="match status" value="1"/>
</dbReference>
<proteinExistence type="predicted"/>
<protein>
    <submittedName>
        <fullName evidence="7">AhpC/TSA family protein</fullName>
    </submittedName>
</protein>
<evidence type="ECO:0000256" key="4">
    <source>
        <dbReference type="ARBA" id="ARBA00023284"/>
    </source>
</evidence>
<accession>A0A9X3BH39</accession>
<comment type="caution">
    <text evidence="7">The sequence shown here is derived from an EMBL/GenBank/DDBJ whole genome shotgun (WGS) entry which is preliminary data.</text>
</comment>
<evidence type="ECO:0000256" key="2">
    <source>
        <dbReference type="ARBA" id="ARBA00022748"/>
    </source>
</evidence>
<evidence type="ECO:0000256" key="1">
    <source>
        <dbReference type="ARBA" id="ARBA00004196"/>
    </source>
</evidence>
<keyword evidence="5" id="KW-0732">Signal</keyword>